<sequence length="293" mass="32942">MSHHNDDLVSATVRRWQLTESLKQLREQAGLTIEQAVTELSQKHARWSRPKLSRIENRHQGVKPRDVEQLLDLYEADEKTRKQLLDLTQTANERGWWLTYRRDLPQDFHPLFSLEIAATEMREFETLLIPGLLQTGDYARAVITSLEPDLNSDEIDRRVAARLARQQILSKTTPPEFHVILEEAILERPVGSTKIMRGQLRRLVEAQESPSLTVQVLPKAAGASPGLGGPFTILSLPEPIPDIGYTEGIGGSIYVESVEGVRRCTLRFGSLIHRALSPSESVDLLASAAERFA</sequence>
<dbReference type="CDD" id="cd00093">
    <property type="entry name" value="HTH_XRE"/>
    <property type="match status" value="1"/>
</dbReference>
<keyword evidence="3" id="KW-1185">Reference proteome</keyword>
<dbReference type="InterPro" id="IPR043917">
    <property type="entry name" value="DUF5753"/>
</dbReference>
<dbReference type="InterPro" id="IPR001387">
    <property type="entry name" value="Cro/C1-type_HTH"/>
</dbReference>
<dbReference type="Pfam" id="PF13560">
    <property type="entry name" value="HTH_31"/>
    <property type="match status" value="1"/>
</dbReference>
<feature type="domain" description="DUF5753" evidence="1">
    <location>
        <begin position="111"/>
        <end position="286"/>
    </location>
</feature>
<evidence type="ECO:0000313" key="2">
    <source>
        <dbReference type="EMBL" id="GAA4619690.1"/>
    </source>
</evidence>
<name>A0ABP8U0G8_9ACTN</name>
<evidence type="ECO:0000259" key="1">
    <source>
        <dbReference type="Pfam" id="PF19054"/>
    </source>
</evidence>
<proteinExistence type="predicted"/>
<dbReference type="Pfam" id="PF19054">
    <property type="entry name" value="DUF5753"/>
    <property type="match status" value="1"/>
</dbReference>
<dbReference type="InterPro" id="IPR010982">
    <property type="entry name" value="Lambda_DNA-bd_dom_sf"/>
</dbReference>
<accession>A0ABP8U0G8</accession>
<dbReference type="Proteomes" id="UP001501442">
    <property type="component" value="Unassembled WGS sequence"/>
</dbReference>
<evidence type="ECO:0000313" key="3">
    <source>
        <dbReference type="Proteomes" id="UP001501442"/>
    </source>
</evidence>
<organism evidence="2 3">
    <name type="scientific">Actinoallomurus vinaceus</name>
    <dbReference type="NCBI Taxonomy" id="1080074"/>
    <lineage>
        <taxon>Bacteria</taxon>
        <taxon>Bacillati</taxon>
        <taxon>Actinomycetota</taxon>
        <taxon>Actinomycetes</taxon>
        <taxon>Streptosporangiales</taxon>
        <taxon>Thermomonosporaceae</taxon>
        <taxon>Actinoallomurus</taxon>
    </lineage>
</organism>
<reference evidence="3" key="1">
    <citation type="journal article" date="2019" name="Int. J. Syst. Evol. Microbiol.">
        <title>The Global Catalogue of Microorganisms (GCM) 10K type strain sequencing project: providing services to taxonomists for standard genome sequencing and annotation.</title>
        <authorList>
            <consortium name="The Broad Institute Genomics Platform"/>
            <consortium name="The Broad Institute Genome Sequencing Center for Infectious Disease"/>
            <person name="Wu L."/>
            <person name="Ma J."/>
        </authorList>
    </citation>
    <scope>NUCLEOTIDE SEQUENCE [LARGE SCALE GENOMIC DNA]</scope>
    <source>
        <strain evidence="3">JCM 17939</strain>
    </source>
</reference>
<comment type="caution">
    <text evidence="2">The sequence shown here is derived from an EMBL/GenBank/DDBJ whole genome shotgun (WGS) entry which is preliminary data.</text>
</comment>
<gene>
    <name evidence="2" type="ORF">GCM10023196_000690</name>
</gene>
<protein>
    <submittedName>
        <fullName evidence="2">Helix-turn-helix transcriptional regulator</fullName>
    </submittedName>
</protein>
<dbReference type="RefSeq" id="WP_345428090.1">
    <property type="nucleotide sequence ID" value="NZ_BAABHK010000001.1"/>
</dbReference>
<dbReference type="Gene3D" id="1.10.260.40">
    <property type="entry name" value="lambda repressor-like DNA-binding domains"/>
    <property type="match status" value="1"/>
</dbReference>
<dbReference type="EMBL" id="BAABHK010000001">
    <property type="protein sequence ID" value="GAA4619690.1"/>
    <property type="molecule type" value="Genomic_DNA"/>
</dbReference>